<evidence type="ECO:0000313" key="7">
    <source>
        <dbReference type="Proteomes" id="UP000046395"/>
    </source>
</evidence>
<keyword evidence="7" id="KW-1185">Reference proteome</keyword>
<evidence type="ECO:0000259" key="6">
    <source>
        <dbReference type="PROSITE" id="PS50865"/>
    </source>
</evidence>
<evidence type="ECO:0000256" key="2">
    <source>
        <dbReference type="ARBA" id="ARBA00022771"/>
    </source>
</evidence>
<dbReference type="Pfam" id="PF01753">
    <property type="entry name" value="zf-MYND"/>
    <property type="match status" value="1"/>
</dbReference>
<dbReference type="SUPFAM" id="SSF48452">
    <property type="entry name" value="TPR-like"/>
    <property type="match status" value="1"/>
</dbReference>
<feature type="compositionally biased region" description="Acidic residues" evidence="5">
    <location>
        <begin position="453"/>
        <end position="466"/>
    </location>
</feature>
<dbReference type="PANTHER" id="PTHR12197:SF251">
    <property type="entry name" value="EG:BACR7C10.4 PROTEIN"/>
    <property type="match status" value="1"/>
</dbReference>
<protein>
    <submittedName>
        <fullName evidence="8">MYND-type domain-containing protein</fullName>
    </submittedName>
</protein>
<evidence type="ECO:0000256" key="4">
    <source>
        <dbReference type="PROSITE-ProRule" id="PRU00134"/>
    </source>
</evidence>
<dbReference type="GO" id="GO:0005634">
    <property type="term" value="C:nucleus"/>
    <property type="evidence" value="ECO:0007669"/>
    <property type="project" value="TreeGrafter"/>
</dbReference>
<proteinExistence type="predicted"/>
<dbReference type="GO" id="GO:0008270">
    <property type="term" value="F:zinc ion binding"/>
    <property type="evidence" value="ECO:0007669"/>
    <property type="project" value="UniProtKB-KW"/>
</dbReference>
<keyword evidence="1" id="KW-0479">Metal-binding</keyword>
<dbReference type="InterPro" id="IPR011990">
    <property type="entry name" value="TPR-like_helical_dom_sf"/>
</dbReference>
<feature type="region of interest" description="Disordered" evidence="5">
    <location>
        <begin position="449"/>
        <end position="499"/>
    </location>
</feature>
<feature type="domain" description="MYND-type" evidence="6">
    <location>
        <begin position="23"/>
        <end position="61"/>
    </location>
</feature>
<dbReference type="InterPro" id="IPR050869">
    <property type="entry name" value="H3K4_H4K5_MeTrfase"/>
</dbReference>
<dbReference type="Gene3D" id="1.10.220.160">
    <property type="match status" value="1"/>
</dbReference>
<dbReference type="AlphaFoldDB" id="A0A5S6R508"/>
<dbReference type="InterPro" id="IPR046341">
    <property type="entry name" value="SET_dom_sf"/>
</dbReference>
<dbReference type="SUPFAM" id="SSF144232">
    <property type="entry name" value="HIT/MYND zinc finger-like"/>
    <property type="match status" value="1"/>
</dbReference>
<evidence type="ECO:0000256" key="5">
    <source>
        <dbReference type="SAM" id="MobiDB-lite"/>
    </source>
</evidence>
<dbReference type="PANTHER" id="PTHR12197">
    <property type="entry name" value="HISTONE-LYSINE N-METHYLTRANSFERASE SMYD"/>
    <property type="match status" value="1"/>
</dbReference>
<evidence type="ECO:0000256" key="1">
    <source>
        <dbReference type="ARBA" id="ARBA00022723"/>
    </source>
</evidence>
<reference evidence="8" key="1">
    <citation type="submission" date="2019-12" db="UniProtKB">
        <authorList>
            <consortium name="WormBaseParasite"/>
        </authorList>
    </citation>
    <scope>IDENTIFICATION</scope>
</reference>
<dbReference type="Gene3D" id="6.10.140.2220">
    <property type="match status" value="1"/>
</dbReference>
<dbReference type="Proteomes" id="UP000046395">
    <property type="component" value="Unassembled WGS sequence"/>
</dbReference>
<dbReference type="Gene3D" id="2.170.270.10">
    <property type="entry name" value="SET domain"/>
    <property type="match status" value="1"/>
</dbReference>
<dbReference type="InterPro" id="IPR002893">
    <property type="entry name" value="Znf_MYND"/>
</dbReference>
<accession>A0A5S6R508</accession>
<organism evidence="7 8">
    <name type="scientific">Trichuris muris</name>
    <name type="common">Mouse whipworm</name>
    <dbReference type="NCBI Taxonomy" id="70415"/>
    <lineage>
        <taxon>Eukaryota</taxon>
        <taxon>Metazoa</taxon>
        <taxon>Ecdysozoa</taxon>
        <taxon>Nematoda</taxon>
        <taxon>Enoplea</taxon>
        <taxon>Dorylaimia</taxon>
        <taxon>Trichinellida</taxon>
        <taxon>Trichuridae</taxon>
        <taxon>Trichuris</taxon>
    </lineage>
</organism>
<name>A0A5S6R508_TRIMR</name>
<dbReference type="Gene3D" id="1.25.40.10">
    <property type="entry name" value="Tetratricopeptide repeat domain"/>
    <property type="match status" value="1"/>
</dbReference>
<keyword evidence="3" id="KW-0862">Zinc</keyword>
<evidence type="ECO:0000313" key="8">
    <source>
        <dbReference type="WBParaSite" id="TMUE_3000014369.1"/>
    </source>
</evidence>
<evidence type="ECO:0000256" key="3">
    <source>
        <dbReference type="ARBA" id="ARBA00022833"/>
    </source>
</evidence>
<dbReference type="STRING" id="70415.A0A5S6R508"/>
<keyword evidence="2 4" id="KW-0863">Zinc-finger</keyword>
<sequence length="499" mass="56851">MPTIAEEWPWAHVVHNSCRRDYCHYCMRRCGYGLECGCCEFAVYCNAACQAKAWEMHRPECVFITRCPNNVPCSMVRLFSRVVIKLGSGGEDEEPRFRTNYTNYEKRLFRNLMSHQTRLFVESKRIREFAECCYGLRTFMHNESVPFSTGLMEIFGKIVVNAFSILNDDLNSIGIGIYLNLSQLDHACDAENVVMFDGARALLNCLNPDLVDPSGDLRSHTISYDSVICETESRRRSLQSRYYFTCRCRRCLDLNMDAIGMSSKCADPNCNGHVLLDIETGGGKCDGCSKAVDDLWASTNLMLKVEKENDALEERIPAEMNILSCSQDYYNTAARLLKQEEALLHPYNVHLIRTKFFVAHAAMELSRFDEALKLYEELLPCLKFYVHKNHPTIAVNDIGVGSLLRRKKKWLEAKERFAEAFAIMEHSHGVTHPLRHTVMQFIRNCDRHLANPDETDSGDNSSDEANESASLSSTSSKDDKEQSSTSCPSMKTPKEPYEN</sequence>
<dbReference type="PROSITE" id="PS50865">
    <property type="entry name" value="ZF_MYND_2"/>
    <property type="match status" value="1"/>
</dbReference>
<dbReference type="WBParaSite" id="TMUE_3000014369.1">
    <property type="protein sequence ID" value="TMUE_3000014369.1"/>
    <property type="gene ID" value="WBGene00292052"/>
</dbReference>